<dbReference type="RefSeq" id="WP_106858013.1">
    <property type="nucleotide sequence ID" value="NZ_OGTP01000033.1"/>
</dbReference>
<keyword evidence="1" id="KW-1133">Transmembrane helix</keyword>
<reference evidence="3" key="1">
    <citation type="submission" date="2018-01" db="EMBL/GenBank/DDBJ databases">
        <authorList>
            <person name="Peeters C."/>
        </authorList>
    </citation>
    <scope>NUCLEOTIDE SEQUENCE [LARGE SCALE GENOMIC DNA]</scope>
</reference>
<dbReference type="EMBL" id="OGTP01000033">
    <property type="protein sequence ID" value="SPB18566.1"/>
    <property type="molecule type" value="Genomic_DNA"/>
</dbReference>
<keyword evidence="3" id="KW-1185">Reference proteome</keyword>
<evidence type="ECO:0000313" key="3">
    <source>
        <dbReference type="Proteomes" id="UP000238169"/>
    </source>
</evidence>
<keyword evidence="1" id="KW-0472">Membrane</keyword>
<feature type="transmembrane region" description="Helical" evidence="1">
    <location>
        <begin position="116"/>
        <end position="142"/>
    </location>
</feature>
<proteinExistence type="predicted"/>
<feature type="transmembrane region" description="Helical" evidence="1">
    <location>
        <begin position="20"/>
        <end position="38"/>
    </location>
</feature>
<dbReference type="OrthoDB" id="5572070at2"/>
<organism evidence="2 3">
    <name type="scientific">Caballeronia novacaledonica</name>
    <dbReference type="NCBI Taxonomy" id="1544861"/>
    <lineage>
        <taxon>Bacteria</taxon>
        <taxon>Pseudomonadati</taxon>
        <taxon>Pseudomonadota</taxon>
        <taxon>Betaproteobacteria</taxon>
        <taxon>Burkholderiales</taxon>
        <taxon>Burkholderiaceae</taxon>
        <taxon>Caballeronia</taxon>
    </lineage>
</organism>
<evidence type="ECO:0000256" key="1">
    <source>
        <dbReference type="SAM" id="Phobius"/>
    </source>
</evidence>
<sequence length="148" mass="15454">MDDASSVGAKHGRQPPARPGGIALVLGLLLAPTAWFTQTNLAQTLAAWGCFPHDRPLNAPALPWLEHGQLALAACALLAGATGAAIGWRNWGRADTLADELKEQGSMDRRAARDAFIARAGALGSTLFLFGLIAADMAWLLVSPCGGR</sequence>
<keyword evidence="1" id="KW-0812">Transmembrane</keyword>
<gene>
    <name evidence="2" type="ORF">NOV72_05766</name>
</gene>
<dbReference type="AlphaFoldDB" id="A0A2U3IEC9"/>
<protein>
    <submittedName>
        <fullName evidence="2">Uncharacterized protein</fullName>
    </submittedName>
</protein>
<feature type="transmembrane region" description="Helical" evidence="1">
    <location>
        <begin position="70"/>
        <end position="88"/>
    </location>
</feature>
<accession>A0A2U3IEC9</accession>
<evidence type="ECO:0000313" key="2">
    <source>
        <dbReference type="EMBL" id="SPB18566.1"/>
    </source>
</evidence>
<dbReference type="Proteomes" id="UP000238169">
    <property type="component" value="Unassembled WGS sequence"/>
</dbReference>
<name>A0A2U3IEC9_9BURK</name>